<dbReference type="PRINTS" id="PR00344">
    <property type="entry name" value="BCTRLSENSOR"/>
</dbReference>
<comment type="caution">
    <text evidence="16">The sequence shown here is derived from an EMBL/GenBank/DDBJ whole genome shotgun (WGS) entry which is preliminary data.</text>
</comment>
<dbReference type="Gene3D" id="3.30.565.10">
    <property type="entry name" value="Histidine kinase-like ATPase, C-terminal domain"/>
    <property type="match status" value="1"/>
</dbReference>
<keyword evidence="6" id="KW-0808">Transferase</keyword>
<keyword evidence="10" id="KW-0902">Two-component regulatory system</keyword>
<dbReference type="InterPro" id="IPR004358">
    <property type="entry name" value="Sig_transdc_His_kin-like_C"/>
</dbReference>
<dbReference type="CDD" id="cd06225">
    <property type="entry name" value="HAMP"/>
    <property type="match status" value="1"/>
</dbReference>
<dbReference type="SUPFAM" id="SSF158472">
    <property type="entry name" value="HAMP domain-like"/>
    <property type="match status" value="1"/>
</dbReference>
<organism evidence="16 17">
    <name type="scientific">Anaerosacchariphilus hominis</name>
    <dbReference type="NCBI Taxonomy" id="2763017"/>
    <lineage>
        <taxon>Bacteria</taxon>
        <taxon>Bacillati</taxon>
        <taxon>Bacillota</taxon>
        <taxon>Clostridia</taxon>
        <taxon>Lachnospirales</taxon>
        <taxon>Lachnospiraceae</taxon>
        <taxon>Anaerosacchariphilus</taxon>
    </lineage>
</organism>
<keyword evidence="17" id="KW-1185">Reference proteome</keyword>
<evidence type="ECO:0000256" key="13">
    <source>
        <dbReference type="SAM" id="Phobius"/>
    </source>
</evidence>
<keyword evidence="9 13" id="KW-1133">Transmembrane helix</keyword>
<dbReference type="PANTHER" id="PTHR34220">
    <property type="entry name" value="SENSOR HISTIDINE KINASE YPDA"/>
    <property type="match status" value="1"/>
</dbReference>
<reference evidence="16" key="1">
    <citation type="submission" date="2020-08" db="EMBL/GenBank/DDBJ databases">
        <title>Genome public.</title>
        <authorList>
            <person name="Liu C."/>
            <person name="Sun Q."/>
        </authorList>
    </citation>
    <scope>NUCLEOTIDE SEQUENCE</scope>
    <source>
        <strain evidence="16">NSJ-68</strain>
    </source>
</reference>
<dbReference type="InterPro" id="IPR003660">
    <property type="entry name" value="HAMP_dom"/>
</dbReference>
<dbReference type="InterPro" id="IPR050640">
    <property type="entry name" value="Bact_2-comp_sensor_kinase"/>
</dbReference>
<feature type="transmembrane region" description="Helical" evidence="13">
    <location>
        <begin position="297"/>
        <end position="317"/>
    </location>
</feature>
<evidence type="ECO:0000256" key="5">
    <source>
        <dbReference type="ARBA" id="ARBA00022553"/>
    </source>
</evidence>
<dbReference type="GO" id="GO:0000155">
    <property type="term" value="F:phosphorelay sensor kinase activity"/>
    <property type="evidence" value="ECO:0007669"/>
    <property type="project" value="InterPro"/>
</dbReference>
<evidence type="ECO:0000256" key="9">
    <source>
        <dbReference type="ARBA" id="ARBA00022989"/>
    </source>
</evidence>
<proteinExistence type="predicted"/>
<dbReference type="Pfam" id="PF06580">
    <property type="entry name" value="His_kinase"/>
    <property type="match status" value="1"/>
</dbReference>
<evidence type="ECO:0000256" key="1">
    <source>
        <dbReference type="ARBA" id="ARBA00000085"/>
    </source>
</evidence>
<evidence type="ECO:0000256" key="7">
    <source>
        <dbReference type="ARBA" id="ARBA00022692"/>
    </source>
</evidence>
<evidence type="ECO:0000313" key="17">
    <source>
        <dbReference type="Proteomes" id="UP000649345"/>
    </source>
</evidence>
<dbReference type="EMBL" id="JACOOR010000008">
    <property type="protein sequence ID" value="MBC5660708.1"/>
    <property type="molecule type" value="Genomic_DNA"/>
</dbReference>
<evidence type="ECO:0000256" key="11">
    <source>
        <dbReference type="ARBA" id="ARBA00023136"/>
    </source>
</evidence>
<feature type="domain" description="Histidine kinase" evidence="14">
    <location>
        <begin position="483"/>
        <end position="586"/>
    </location>
</feature>
<dbReference type="Gene3D" id="3.30.450.20">
    <property type="entry name" value="PAS domain"/>
    <property type="match status" value="1"/>
</dbReference>
<name>A0A923LDR0_9FIRM</name>
<dbReference type="SUPFAM" id="SSF55874">
    <property type="entry name" value="ATPase domain of HSP90 chaperone/DNA topoisomerase II/histidine kinase"/>
    <property type="match status" value="1"/>
</dbReference>
<dbReference type="SMART" id="SM00304">
    <property type="entry name" value="HAMP"/>
    <property type="match status" value="1"/>
</dbReference>
<keyword evidence="7 13" id="KW-0812">Transmembrane</keyword>
<evidence type="ECO:0000256" key="6">
    <source>
        <dbReference type="ARBA" id="ARBA00022679"/>
    </source>
</evidence>
<comment type="subcellular location">
    <subcellularLocation>
        <location evidence="2">Cell membrane</location>
        <topology evidence="2">Multi-pass membrane protein</topology>
    </subcellularLocation>
</comment>
<dbReference type="InterPro" id="IPR010559">
    <property type="entry name" value="Sig_transdc_His_kin_internal"/>
</dbReference>
<dbReference type="Pfam" id="PF00672">
    <property type="entry name" value="HAMP"/>
    <property type="match status" value="1"/>
</dbReference>
<keyword evidence="5" id="KW-0597">Phosphoprotein</keyword>
<keyword evidence="12" id="KW-0175">Coiled coil</keyword>
<dbReference type="SMART" id="SM00387">
    <property type="entry name" value="HATPase_c"/>
    <property type="match status" value="1"/>
</dbReference>
<feature type="coiled-coil region" evidence="12">
    <location>
        <begin position="360"/>
        <end position="387"/>
    </location>
</feature>
<evidence type="ECO:0000259" key="15">
    <source>
        <dbReference type="PROSITE" id="PS50885"/>
    </source>
</evidence>
<dbReference type="InterPro" id="IPR005467">
    <property type="entry name" value="His_kinase_dom"/>
</dbReference>
<dbReference type="GO" id="GO:0005886">
    <property type="term" value="C:plasma membrane"/>
    <property type="evidence" value="ECO:0007669"/>
    <property type="project" value="UniProtKB-SubCell"/>
</dbReference>
<dbReference type="InterPro" id="IPR033479">
    <property type="entry name" value="dCache_1"/>
</dbReference>
<comment type="catalytic activity">
    <reaction evidence="1">
        <text>ATP + protein L-histidine = ADP + protein N-phospho-L-histidine.</text>
        <dbReference type="EC" id="2.7.13.3"/>
    </reaction>
</comment>
<evidence type="ECO:0000256" key="2">
    <source>
        <dbReference type="ARBA" id="ARBA00004651"/>
    </source>
</evidence>
<evidence type="ECO:0000259" key="14">
    <source>
        <dbReference type="PROSITE" id="PS50109"/>
    </source>
</evidence>
<dbReference type="PANTHER" id="PTHR34220:SF7">
    <property type="entry name" value="SENSOR HISTIDINE KINASE YPDA"/>
    <property type="match status" value="1"/>
</dbReference>
<dbReference type="Proteomes" id="UP000649345">
    <property type="component" value="Unassembled WGS sequence"/>
</dbReference>
<evidence type="ECO:0000256" key="10">
    <source>
        <dbReference type="ARBA" id="ARBA00023012"/>
    </source>
</evidence>
<dbReference type="EC" id="2.7.13.3" evidence="3"/>
<dbReference type="RefSeq" id="WP_186872543.1">
    <property type="nucleotide sequence ID" value="NZ_JACOOR010000008.1"/>
</dbReference>
<dbReference type="AlphaFoldDB" id="A0A923LDR0"/>
<evidence type="ECO:0000313" key="16">
    <source>
        <dbReference type="EMBL" id="MBC5660708.1"/>
    </source>
</evidence>
<evidence type="ECO:0000256" key="3">
    <source>
        <dbReference type="ARBA" id="ARBA00012438"/>
    </source>
</evidence>
<dbReference type="CDD" id="cd12912">
    <property type="entry name" value="PDC2_MCP_like"/>
    <property type="match status" value="1"/>
</dbReference>
<keyword evidence="8 16" id="KW-0418">Kinase</keyword>
<accession>A0A923LDR0</accession>
<dbReference type="Pfam" id="PF02743">
    <property type="entry name" value="dCache_1"/>
    <property type="match status" value="1"/>
</dbReference>
<dbReference type="InterPro" id="IPR003594">
    <property type="entry name" value="HATPase_dom"/>
</dbReference>
<dbReference type="Gene3D" id="6.10.340.10">
    <property type="match status" value="1"/>
</dbReference>
<sequence length="594" mass="67960">MRKSILTRFRSIRTSMIVSFATLIIFALLTFLVLSLRYTESTVLENSTEYTSQLIGQVNNDIDSYINYMENLSFIVANNTDVRDYLFAENLTEQRKNQLQERITALFENVKDTRGDITNIAVIPQTREPLINNGVERLNPYVDVKELSWYQEALKARGEAAISSSHVQNAVQEHYDWVVTLSRYISNRVTPEIGGVFFVDLNYNAIQDLCERISLGNKGYIYILDQSGAIVYHPQQQLIYSGMKQELLSEVMETEESSFLTEDGKLYTISRSEATGWTVVGVSYVSELMAGADSARLVYALTALVLFAAALALAYLLSREITKPIQRLQGSMKEVERGNFDNAAIQVWDDNEIGSLSRSFNIMTEEIQKLMKQSEREQRAKRKYELRVLQSQISPHFLYNTLDSIIWMAEWGKNQEVVTMTSSLARLLRRTISNEQELVTIAEEIDCTEAYLTIQKMRYKDKLEYEIELEDGIGREKIVKLVLQPLVENAIYHGIKYKEGRGLIQIRVFCQDDCIVLQVEDDGKGMDEETLAHIFEQHIRDTRSNGVGVNNVNERIRLFYGAEYGLSFKSEPEKGTTATIWIPLGKDGENHDNE</sequence>
<evidence type="ECO:0000256" key="4">
    <source>
        <dbReference type="ARBA" id="ARBA00022475"/>
    </source>
</evidence>
<feature type="domain" description="HAMP" evidence="15">
    <location>
        <begin position="319"/>
        <end position="372"/>
    </location>
</feature>
<evidence type="ECO:0000256" key="12">
    <source>
        <dbReference type="SAM" id="Coils"/>
    </source>
</evidence>
<keyword evidence="4" id="KW-1003">Cell membrane</keyword>
<evidence type="ECO:0000256" key="8">
    <source>
        <dbReference type="ARBA" id="ARBA00022777"/>
    </source>
</evidence>
<keyword evidence="11 13" id="KW-0472">Membrane</keyword>
<gene>
    <name evidence="16" type="ORF">H8S44_13155</name>
</gene>
<dbReference type="PROSITE" id="PS50109">
    <property type="entry name" value="HIS_KIN"/>
    <property type="match status" value="1"/>
</dbReference>
<dbReference type="InterPro" id="IPR036890">
    <property type="entry name" value="HATPase_C_sf"/>
</dbReference>
<dbReference type="PROSITE" id="PS50885">
    <property type="entry name" value="HAMP"/>
    <property type="match status" value="1"/>
</dbReference>
<dbReference type="Pfam" id="PF02518">
    <property type="entry name" value="HATPase_c"/>
    <property type="match status" value="1"/>
</dbReference>
<protein>
    <recommendedName>
        <fullName evidence="3">histidine kinase</fullName>
        <ecNumber evidence="3">2.7.13.3</ecNumber>
    </recommendedName>
</protein>